<proteinExistence type="predicted"/>
<keyword evidence="2" id="KW-1185">Reference proteome</keyword>
<accession>A0AAE0KZE1</accession>
<evidence type="ECO:0000313" key="2">
    <source>
        <dbReference type="Proteomes" id="UP001190700"/>
    </source>
</evidence>
<reference evidence="1 2" key="1">
    <citation type="journal article" date="2015" name="Genome Biol. Evol.">
        <title>Comparative Genomics of a Bacterivorous Green Alga Reveals Evolutionary Causalities and Consequences of Phago-Mixotrophic Mode of Nutrition.</title>
        <authorList>
            <person name="Burns J.A."/>
            <person name="Paasch A."/>
            <person name="Narechania A."/>
            <person name="Kim E."/>
        </authorList>
    </citation>
    <scope>NUCLEOTIDE SEQUENCE [LARGE SCALE GENOMIC DNA]</scope>
    <source>
        <strain evidence="1 2">PLY_AMNH</strain>
    </source>
</reference>
<gene>
    <name evidence="1" type="ORF">CYMTET_25279</name>
</gene>
<dbReference type="AlphaFoldDB" id="A0AAE0KZE1"/>
<sequence length="210" mass="23664">MAEMFDLYNDKTYDALSKRTNSSMRDEHLVLTPALSDMHDAITYCESTMDWLEDKKELPTMEELGKRIYMAHKTFKGAFALLDNRYTMIQLKASMESDTAVHGGTENLSRRRVEALKARDQASRVLVRLGLCRNEKKGQWDPTQLVEHLGLEVFGNSGGFLLARADVVPAAGGTGRRVTRSTNMDKEKYEVMGPKAVQQLTNSDAALQER</sequence>
<dbReference type="Proteomes" id="UP001190700">
    <property type="component" value="Unassembled WGS sequence"/>
</dbReference>
<protein>
    <submittedName>
        <fullName evidence="1">Uncharacterized protein</fullName>
    </submittedName>
</protein>
<evidence type="ECO:0000313" key="1">
    <source>
        <dbReference type="EMBL" id="KAK3266075.1"/>
    </source>
</evidence>
<comment type="caution">
    <text evidence="1">The sequence shown here is derived from an EMBL/GenBank/DDBJ whole genome shotgun (WGS) entry which is preliminary data.</text>
</comment>
<dbReference type="EMBL" id="LGRX02013455">
    <property type="protein sequence ID" value="KAK3266075.1"/>
    <property type="molecule type" value="Genomic_DNA"/>
</dbReference>
<organism evidence="1 2">
    <name type="scientific">Cymbomonas tetramitiformis</name>
    <dbReference type="NCBI Taxonomy" id="36881"/>
    <lineage>
        <taxon>Eukaryota</taxon>
        <taxon>Viridiplantae</taxon>
        <taxon>Chlorophyta</taxon>
        <taxon>Pyramimonadophyceae</taxon>
        <taxon>Pyramimonadales</taxon>
        <taxon>Pyramimonadaceae</taxon>
        <taxon>Cymbomonas</taxon>
    </lineage>
</organism>
<name>A0AAE0KZE1_9CHLO</name>